<dbReference type="PANTHER" id="PTHR31170:SF18">
    <property type="entry name" value="(WILD MALAYSIAN BANANA) HYPOTHETICAL PROTEIN"/>
    <property type="match status" value="1"/>
</dbReference>
<evidence type="ECO:0000313" key="2">
    <source>
        <dbReference type="EMBL" id="CAD6267976.1"/>
    </source>
</evidence>
<dbReference type="InterPro" id="IPR004158">
    <property type="entry name" value="DUF247_pln"/>
</dbReference>
<keyword evidence="3" id="KW-1185">Reference proteome</keyword>
<organism evidence="2 3">
    <name type="scientific">Miscanthus lutarioriparius</name>
    <dbReference type="NCBI Taxonomy" id="422564"/>
    <lineage>
        <taxon>Eukaryota</taxon>
        <taxon>Viridiplantae</taxon>
        <taxon>Streptophyta</taxon>
        <taxon>Embryophyta</taxon>
        <taxon>Tracheophyta</taxon>
        <taxon>Spermatophyta</taxon>
        <taxon>Magnoliopsida</taxon>
        <taxon>Liliopsida</taxon>
        <taxon>Poales</taxon>
        <taxon>Poaceae</taxon>
        <taxon>PACMAD clade</taxon>
        <taxon>Panicoideae</taxon>
        <taxon>Andropogonodae</taxon>
        <taxon>Andropogoneae</taxon>
        <taxon>Saccharinae</taxon>
        <taxon>Miscanthus</taxon>
    </lineage>
</organism>
<proteinExistence type="predicted"/>
<keyword evidence="1" id="KW-1133">Transmembrane helix</keyword>
<dbReference type="PANTHER" id="PTHR31170">
    <property type="entry name" value="BNAC04G53230D PROTEIN"/>
    <property type="match status" value="1"/>
</dbReference>
<reference evidence="2" key="1">
    <citation type="submission" date="2020-10" db="EMBL/GenBank/DDBJ databases">
        <authorList>
            <person name="Han B."/>
            <person name="Lu T."/>
            <person name="Zhao Q."/>
            <person name="Huang X."/>
            <person name="Zhao Y."/>
        </authorList>
    </citation>
    <scope>NUCLEOTIDE SEQUENCE</scope>
</reference>
<gene>
    <name evidence="2" type="ORF">NCGR_LOCUS51281</name>
</gene>
<accession>A0A811RCJ9</accession>
<feature type="transmembrane region" description="Helical" evidence="1">
    <location>
        <begin position="447"/>
        <end position="471"/>
    </location>
</feature>
<name>A0A811RCJ9_9POAL</name>
<evidence type="ECO:0000313" key="3">
    <source>
        <dbReference type="Proteomes" id="UP000604825"/>
    </source>
</evidence>
<sequence>MPLLREGQSSGGSHVSVEIDVTPWAQELRERHEHLTSRLGGGSSTPCPITIGMVEHLTRNVDPQEYDPHHVSIGPYHRTKHPRLAREDEKLLCFHAVRSAATRDDVTEEVLLKEVWLLEDRARSCYADPIQMETKEFVHMLLLDACYVLARFTDIVGDDEGTTVAVANGQVEGECHTSSAALASAPAVPTAGGDDSDSLQDVKVVRDVLYLAENQIPFFVVAKVHELITGGSGTCAVGTFLGYVGDLLKKQQYSMATPEVTALSDSDVGNLLHLLHMHLKPTGDGDGPKTIGGGQRVGRWRSATDYHYAGVRFKSRPVGADAAQCILDVKLDSGGGTLLVPRLTLDARTLGLLRNLMGMEQRNPAKGGMHGKDVEFLWRRGIIVHSLGNHAEVADYFTNLCKGIVFKLDDPSRNYLLATCEALEKRSRSHPRRWMAWLRRKYFSNPWLTTGLAVAAVVLFCTVVQAVYSFLSYKQGANQKH</sequence>
<keyword evidence="1" id="KW-0812">Transmembrane</keyword>
<dbReference type="Pfam" id="PF03140">
    <property type="entry name" value="DUF247"/>
    <property type="match status" value="1"/>
</dbReference>
<comment type="caution">
    <text evidence="2">The sequence shown here is derived from an EMBL/GenBank/DDBJ whole genome shotgun (WGS) entry which is preliminary data.</text>
</comment>
<dbReference type="Proteomes" id="UP000604825">
    <property type="component" value="Unassembled WGS sequence"/>
</dbReference>
<dbReference type="EMBL" id="CAJGYO010000014">
    <property type="protein sequence ID" value="CAD6267976.1"/>
    <property type="molecule type" value="Genomic_DNA"/>
</dbReference>
<dbReference type="AlphaFoldDB" id="A0A811RCJ9"/>
<evidence type="ECO:0000256" key="1">
    <source>
        <dbReference type="SAM" id="Phobius"/>
    </source>
</evidence>
<keyword evidence="1" id="KW-0472">Membrane</keyword>
<dbReference type="OrthoDB" id="605154at2759"/>
<protein>
    <submittedName>
        <fullName evidence="2">Uncharacterized protein</fullName>
    </submittedName>
</protein>